<dbReference type="EMBL" id="CP157675">
    <property type="protein sequence ID" value="XBP71617.1"/>
    <property type="molecule type" value="Genomic_DNA"/>
</dbReference>
<name>A0AAU7LVJ8_9BURK</name>
<sequence>MATLLIKTANGKIVCPRCGELAPRVKRRLIDRVISLFKPVKRYRCEFCDWKQSVTSHSAPRP</sequence>
<organism evidence="1">
    <name type="scientific">Polaromonas hydrogenivorans</name>
    <dbReference type="NCBI Taxonomy" id="335476"/>
    <lineage>
        <taxon>Bacteria</taxon>
        <taxon>Pseudomonadati</taxon>
        <taxon>Pseudomonadota</taxon>
        <taxon>Betaproteobacteria</taxon>
        <taxon>Burkholderiales</taxon>
        <taxon>Comamonadaceae</taxon>
        <taxon>Polaromonas</taxon>
    </lineage>
</organism>
<evidence type="ECO:0008006" key="2">
    <source>
        <dbReference type="Google" id="ProtNLM"/>
    </source>
</evidence>
<reference evidence="1" key="1">
    <citation type="submission" date="2024-05" db="EMBL/GenBank/DDBJ databases">
        <authorList>
            <person name="Bunk B."/>
            <person name="Swiderski J."/>
            <person name="Sproer C."/>
            <person name="Thiel V."/>
        </authorList>
    </citation>
    <scope>NUCLEOTIDE SEQUENCE</scope>
    <source>
        <strain evidence="1">DSM 17735</strain>
    </source>
</reference>
<evidence type="ECO:0000313" key="1">
    <source>
        <dbReference type="EMBL" id="XBP71617.1"/>
    </source>
</evidence>
<protein>
    <recommendedName>
        <fullName evidence="2">Transposase</fullName>
    </recommendedName>
</protein>
<accession>A0AAU7LVJ8</accession>
<gene>
    <name evidence="1" type="ORF">ABLV49_07425</name>
</gene>
<dbReference type="RefSeq" id="WP_349280980.1">
    <property type="nucleotide sequence ID" value="NZ_CP157675.1"/>
</dbReference>
<proteinExistence type="predicted"/>
<dbReference type="AlphaFoldDB" id="A0AAU7LVJ8"/>